<dbReference type="OrthoDB" id="909062at2759"/>
<dbReference type="Proteomes" id="UP000250235">
    <property type="component" value="Unassembled WGS sequence"/>
</dbReference>
<sequence>MNSMPPSVSPPLPTPRLPDFLQNVYSTVTPSPDLGNMMQSGLPSTTSRPELNLNGLGSSPVVDTTIGQGQLTRNWISGNTSEQERLMLSARDLNFNARLLGADQLASLPPFSINSRNVQKSIPQKPQRGGFKHGRSCTYVGGSSATKAVANEPSKLKQPRNEPDDAGRGKKHGYVPSGGWPSSQDNMSFPVEQSMEKQIVTNLGSCAGDDGLNGKDLQSGTMATSVDPLDGYVKSFLVDDEGPNDMSSSFCTSPGSSLSRGDLPPKGN</sequence>
<evidence type="ECO:0000313" key="2">
    <source>
        <dbReference type="EMBL" id="KZV53236.1"/>
    </source>
</evidence>
<gene>
    <name evidence="2" type="ORF">F511_21493</name>
</gene>
<reference evidence="2 3" key="1">
    <citation type="journal article" date="2015" name="Proc. Natl. Acad. Sci. U.S.A.">
        <title>The resurrection genome of Boea hygrometrica: A blueprint for survival of dehydration.</title>
        <authorList>
            <person name="Xiao L."/>
            <person name="Yang G."/>
            <person name="Zhang L."/>
            <person name="Yang X."/>
            <person name="Zhao S."/>
            <person name="Ji Z."/>
            <person name="Zhou Q."/>
            <person name="Hu M."/>
            <person name="Wang Y."/>
            <person name="Chen M."/>
            <person name="Xu Y."/>
            <person name="Jin H."/>
            <person name="Xiao X."/>
            <person name="Hu G."/>
            <person name="Bao F."/>
            <person name="Hu Y."/>
            <person name="Wan P."/>
            <person name="Li L."/>
            <person name="Deng X."/>
            <person name="Kuang T."/>
            <person name="Xiang C."/>
            <person name="Zhu J.K."/>
            <person name="Oliver M.J."/>
            <person name="He Y."/>
        </authorList>
    </citation>
    <scope>NUCLEOTIDE SEQUENCE [LARGE SCALE GENOMIC DNA]</scope>
    <source>
        <strain evidence="3">cv. XS01</strain>
    </source>
</reference>
<accession>A0A2Z7D823</accession>
<name>A0A2Z7D823_9LAMI</name>
<dbReference type="EMBL" id="KQ990520">
    <property type="protein sequence ID" value="KZV53236.1"/>
    <property type="molecule type" value="Genomic_DNA"/>
</dbReference>
<feature type="compositionally biased region" description="Polar residues" evidence="1">
    <location>
        <begin position="245"/>
        <end position="259"/>
    </location>
</feature>
<organism evidence="2 3">
    <name type="scientific">Dorcoceras hygrometricum</name>
    <dbReference type="NCBI Taxonomy" id="472368"/>
    <lineage>
        <taxon>Eukaryota</taxon>
        <taxon>Viridiplantae</taxon>
        <taxon>Streptophyta</taxon>
        <taxon>Embryophyta</taxon>
        <taxon>Tracheophyta</taxon>
        <taxon>Spermatophyta</taxon>
        <taxon>Magnoliopsida</taxon>
        <taxon>eudicotyledons</taxon>
        <taxon>Gunneridae</taxon>
        <taxon>Pentapetalae</taxon>
        <taxon>asterids</taxon>
        <taxon>lamiids</taxon>
        <taxon>Lamiales</taxon>
        <taxon>Gesneriaceae</taxon>
        <taxon>Didymocarpoideae</taxon>
        <taxon>Trichosporeae</taxon>
        <taxon>Loxocarpinae</taxon>
        <taxon>Dorcoceras</taxon>
    </lineage>
</organism>
<feature type="compositionally biased region" description="Basic and acidic residues" evidence="1">
    <location>
        <begin position="159"/>
        <end position="168"/>
    </location>
</feature>
<evidence type="ECO:0000313" key="3">
    <source>
        <dbReference type="Proteomes" id="UP000250235"/>
    </source>
</evidence>
<dbReference type="AlphaFoldDB" id="A0A2Z7D823"/>
<feature type="region of interest" description="Disordered" evidence="1">
    <location>
        <begin position="142"/>
        <end position="188"/>
    </location>
</feature>
<evidence type="ECO:0000256" key="1">
    <source>
        <dbReference type="SAM" id="MobiDB-lite"/>
    </source>
</evidence>
<feature type="region of interest" description="Disordered" evidence="1">
    <location>
        <begin position="243"/>
        <end position="268"/>
    </location>
</feature>
<keyword evidence="3" id="KW-1185">Reference proteome</keyword>
<protein>
    <submittedName>
        <fullName evidence="2">Zinc finger CCCH domain-containing protein 55-like</fullName>
    </submittedName>
</protein>
<proteinExistence type="predicted"/>